<evidence type="ECO:0000313" key="2">
    <source>
        <dbReference type="EMBL" id="SFV90060.1"/>
    </source>
</evidence>
<dbReference type="AlphaFoldDB" id="A0A1W1E813"/>
<dbReference type="Pfam" id="PF13539">
    <property type="entry name" value="Peptidase_M15_4"/>
    <property type="match status" value="1"/>
</dbReference>
<dbReference type="SUPFAM" id="SSF55166">
    <property type="entry name" value="Hedgehog/DD-peptidase"/>
    <property type="match status" value="1"/>
</dbReference>
<organism evidence="2">
    <name type="scientific">hydrothermal vent metagenome</name>
    <dbReference type="NCBI Taxonomy" id="652676"/>
    <lineage>
        <taxon>unclassified sequences</taxon>
        <taxon>metagenomes</taxon>
        <taxon>ecological metagenomes</taxon>
    </lineage>
</organism>
<proteinExistence type="predicted"/>
<reference evidence="2" key="1">
    <citation type="submission" date="2016-10" db="EMBL/GenBank/DDBJ databases">
        <authorList>
            <person name="de Groot N.N."/>
        </authorList>
    </citation>
    <scope>NUCLEOTIDE SEQUENCE</scope>
</reference>
<accession>A0A1W1E813</accession>
<evidence type="ECO:0000259" key="1">
    <source>
        <dbReference type="Pfam" id="PF13539"/>
    </source>
</evidence>
<dbReference type="GO" id="GO:0008233">
    <property type="term" value="F:peptidase activity"/>
    <property type="evidence" value="ECO:0007669"/>
    <property type="project" value="InterPro"/>
</dbReference>
<sequence length="210" mass="24121">MKIIILSLLVPFCLDAHYQATIASILPAVKKRMVAGHSWHKGCPVDLQDLRYLQMRYIDFDGKERTGEMIVHKAVAKEVTVIFEKLYKVKYPIRQMRLVSDFGGSDWQSIEADNTSAFNCRNATGSKKWSKHSYGRAIDLNPLENPYISRSGHIAHKASQTFRKRHHQNSSAADRAMLLHDAPAVQIFKVHGWKWGGDWKLVKDYQHFSK</sequence>
<feature type="domain" description="Peptidase M15C" evidence="1">
    <location>
        <begin position="124"/>
        <end position="209"/>
    </location>
</feature>
<dbReference type="Gene3D" id="3.30.1380.10">
    <property type="match status" value="1"/>
</dbReference>
<gene>
    <name evidence="2" type="ORF">MNB_SV-4-706</name>
</gene>
<name>A0A1W1E813_9ZZZZ</name>
<dbReference type="EMBL" id="FPIB01000008">
    <property type="protein sequence ID" value="SFV90060.1"/>
    <property type="molecule type" value="Genomic_DNA"/>
</dbReference>
<protein>
    <recommendedName>
        <fullName evidence="1">Peptidase M15C domain-containing protein</fullName>
    </recommendedName>
</protein>
<dbReference type="InterPro" id="IPR009045">
    <property type="entry name" value="Zn_M74/Hedgehog-like"/>
</dbReference>
<dbReference type="InterPro" id="IPR039561">
    <property type="entry name" value="Peptidase_M15C"/>
</dbReference>